<dbReference type="RefSeq" id="WP_295369153.1">
    <property type="nucleotide sequence ID" value="NZ_DYUC01000062.1"/>
</dbReference>
<comment type="caution">
    <text evidence="1">The sequence shown here is derived from an EMBL/GenBank/DDBJ whole genome shotgun (WGS) entry which is preliminary data.</text>
</comment>
<accession>A0A921ML86</accession>
<evidence type="ECO:0000313" key="1">
    <source>
        <dbReference type="EMBL" id="HJG86673.1"/>
    </source>
</evidence>
<gene>
    <name evidence="1" type="ORF">K8V01_06600</name>
</gene>
<reference evidence="1" key="1">
    <citation type="journal article" date="2021" name="PeerJ">
        <title>Extensive microbial diversity within the chicken gut microbiome revealed by metagenomics and culture.</title>
        <authorList>
            <person name="Gilroy R."/>
            <person name="Ravi A."/>
            <person name="Getino M."/>
            <person name="Pursley I."/>
            <person name="Horton D.L."/>
            <person name="Alikhan N.F."/>
            <person name="Baker D."/>
            <person name="Gharbi K."/>
            <person name="Hall N."/>
            <person name="Watson M."/>
            <person name="Adriaenssens E.M."/>
            <person name="Foster-Nyarko E."/>
            <person name="Jarju S."/>
            <person name="Secka A."/>
            <person name="Antonio M."/>
            <person name="Oren A."/>
            <person name="Chaudhuri R.R."/>
            <person name="La Ragione R."/>
            <person name="Hildebrand F."/>
            <person name="Pallen M.J."/>
        </authorList>
    </citation>
    <scope>NUCLEOTIDE SEQUENCE</scope>
    <source>
        <strain evidence="1">CHK179-5677</strain>
    </source>
</reference>
<dbReference type="SUPFAM" id="SSF51161">
    <property type="entry name" value="Trimeric LpxA-like enzymes"/>
    <property type="match status" value="1"/>
</dbReference>
<protein>
    <submittedName>
        <fullName evidence="1">Gamma carbonic anhydrase family protein</fullName>
    </submittedName>
</protein>
<dbReference type="Proteomes" id="UP000760668">
    <property type="component" value="Unassembled WGS sequence"/>
</dbReference>
<reference evidence="1" key="2">
    <citation type="submission" date="2021-09" db="EMBL/GenBank/DDBJ databases">
        <authorList>
            <person name="Gilroy R."/>
        </authorList>
    </citation>
    <scope>NUCLEOTIDE SEQUENCE</scope>
    <source>
        <strain evidence="1">CHK179-5677</strain>
    </source>
</reference>
<evidence type="ECO:0000313" key="2">
    <source>
        <dbReference type="Proteomes" id="UP000760668"/>
    </source>
</evidence>
<dbReference type="InterPro" id="IPR001451">
    <property type="entry name" value="Hexapep"/>
</dbReference>
<dbReference type="Gene3D" id="2.160.10.10">
    <property type="entry name" value="Hexapeptide repeat proteins"/>
    <property type="match status" value="1"/>
</dbReference>
<dbReference type="CDD" id="cd04645">
    <property type="entry name" value="LbH_gamma_CA_like"/>
    <property type="match status" value="1"/>
</dbReference>
<dbReference type="EMBL" id="DYUC01000062">
    <property type="protein sequence ID" value="HJG86673.1"/>
    <property type="molecule type" value="Genomic_DNA"/>
</dbReference>
<name>A0A921ML86_9FIRM</name>
<dbReference type="AlphaFoldDB" id="A0A921ML86"/>
<dbReference type="InterPro" id="IPR011004">
    <property type="entry name" value="Trimer_LpxA-like_sf"/>
</dbReference>
<organism evidence="1 2">
    <name type="scientific">Pseudoflavonifractor capillosus</name>
    <dbReference type="NCBI Taxonomy" id="106588"/>
    <lineage>
        <taxon>Bacteria</taxon>
        <taxon>Bacillati</taxon>
        <taxon>Bacillota</taxon>
        <taxon>Clostridia</taxon>
        <taxon>Eubacteriales</taxon>
        <taxon>Oscillospiraceae</taxon>
        <taxon>Pseudoflavonifractor</taxon>
    </lineage>
</organism>
<sequence length="174" mass="18310">MIVRWEDKEPRLDPSVRMAESAAAVGDVTAEAGVSLWYGAVVRGDVSPIRIGRDTNIQDNAVIHGDPGVPTELGEQVSVGHSAVLHSCRVEDGCVIGMGAVVLRDCVIGAESMVAAGAVVAGGAVIPPGSLVAGVPGRVKRALTPEERRRQRENAAEYLRLSGQLPRVEKRSEV</sequence>
<proteinExistence type="predicted"/>
<dbReference type="PANTHER" id="PTHR13061">
    <property type="entry name" value="DYNACTIN SUBUNIT P25"/>
    <property type="match status" value="1"/>
</dbReference>
<dbReference type="InterPro" id="IPR050484">
    <property type="entry name" value="Transf_Hexapept/Carb_Anhydrase"/>
</dbReference>
<dbReference type="PANTHER" id="PTHR13061:SF29">
    <property type="entry name" value="GAMMA CARBONIC ANHYDRASE-LIKE 1, MITOCHONDRIAL-RELATED"/>
    <property type="match status" value="1"/>
</dbReference>
<dbReference type="Pfam" id="PF00132">
    <property type="entry name" value="Hexapep"/>
    <property type="match status" value="1"/>
</dbReference>
<dbReference type="InterPro" id="IPR047324">
    <property type="entry name" value="LbH_gamma_CA-like"/>
</dbReference>